<evidence type="ECO:0000256" key="5">
    <source>
        <dbReference type="ARBA" id="ARBA00022723"/>
    </source>
</evidence>
<dbReference type="InterPro" id="IPR006675">
    <property type="entry name" value="HDIG_dom"/>
</dbReference>
<dbReference type="InterPro" id="IPR003607">
    <property type="entry name" value="HD/PDEase_dom"/>
</dbReference>
<evidence type="ECO:0000256" key="7">
    <source>
        <dbReference type="ARBA" id="ARBA00022842"/>
    </source>
</evidence>
<organism evidence="11 12">
    <name type="scientific">Clostridium tanneri</name>
    <dbReference type="NCBI Taxonomy" id="3037988"/>
    <lineage>
        <taxon>Bacteria</taxon>
        <taxon>Bacillati</taxon>
        <taxon>Bacillota</taxon>
        <taxon>Clostridia</taxon>
        <taxon>Eubacteriales</taxon>
        <taxon>Clostridiaceae</taxon>
        <taxon>Clostridium</taxon>
    </lineage>
</organism>
<comment type="similarity">
    <text evidence="9">Belongs to the tRNA nucleotidyltransferase/poly(A) polymerase family.</text>
</comment>
<protein>
    <submittedName>
        <fullName evidence="11">HD domain-containing protein</fullName>
    </submittedName>
</protein>
<evidence type="ECO:0000256" key="8">
    <source>
        <dbReference type="ARBA" id="ARBA00022884"/>
    </source>
</evidence>
<evidence type="ECO:0000259" key="10">
    <source>
        <dbReference type="SMART" id="SM00471"/>
    </source>
</evidence>
<dbReference type="SUPFAM" id="SSF81301">
    <property type="entry name" value="Nucleotidyltransferase"/>
    <property type="match status" value="1"/>
</dbReference>
<keyword evidence="2 9" id="KW-0808">Transferase</keyword>
<dbReference type="PANTHER" id="PTHR46173:SF1">
    <property type="entry name" value="CCA TRNA NUCLEOTIDYLTRANSFERASE 1, MITOCHONDRIAL"/>
    <property type="match status" value="1"/>
</dbReference>
<accession>A0ABU4JRB2</accession>
<dbReference type="Gene3D" id="1.10.3090.10">
    <property type="entry name" value="cca-adding enzyme, domain 2"/>
    <property type="match status" value="1"/>
</dbReference>
<keyword evidence="12" id="KW-1185">Reference proteome</keyword>
<comment type="caution">
    <text evidence="11">The sequence shown here is derived from an EMBL/GenBank/DDBJ whole genome shotgun (WGS) entry which is preliminary data.</text>
</comment>
<proteinExistence type="inferred from homology"/>
<evidence type="ECO:0000256" key="4">
    <source>
        <dbReference type="ARBA" id="ARBA00022695"/>
    </source>
</evidence>
<dbReference type="Pfam" id="PF01743">
    <property type="entry name" value="PolyA_pol"/>
    <property type="match status" value="1"/>
</dbReference>
<dbReference type="CDD" id="cd00077">
    <property type="entry name" value="HDc"/>
    <property type="match status" value="1"/>
</dbReference>
<dbReference type="SMART" id="SM00471">
    <property type="entry name" value="HDc"/>
    <property type="match status" value="1"/>
</dbReference>
<feature type="domain" description="HD/PDEase" evidence="10">
    <location>
        <begin position="250"/>
        <end position="379"/>
    </location>
</feature>
<keyword evidence="8 9" id="KW-0694">RNA-binding</keyword>
<evidence type="ECO:0000313" key="12">
    <source>
        <dbReference type="Proteomes" id="UP001281656"/>
    </source>
</evidence>
<dbReference type="InterPro" id="IPR002646">
    <property type="entry name" value="PolA_pol_head_dom"/>
</dbReference>
<keyword evidence="5" id="KW-0479">Metal-binding</keyword>
<dbReference type="CDD" id="cd05398">
    <property type="entry name" value="NT_ClassII-CCAase"/>
    <property type="match status" value="1"/>
</dbReference>
<evidence type="ECO:0000313" key="11">
    <source>
        <dbReference type="EMBL" id="MDW8800519.1"/>
    </source>
</evidence>
<dbReference type="Gene3D" id="1.10.246.80">
    <property type="match status" value="1"/>
</dbReference>
<name>A0ABU4JRB2_9CLOT</name>
<reference evidence="11 12" key="1">
    <citation type="submission" date="2023-04" db="EMBL/GenBank/DDBJ databases">
        <title>Clostridium tannerae sp. nov., isolated from the fecal material of an alpaca.</title>
        <authorList>
            <person name="Miller S."/>
            <person name="Hendry M."/>
            <person name="King J."/>
            <person name="Sankaranarayanan K."/>
            <person name="Lawson P.A."/>
        </authorList>
    </citation>
    <scope>NUCLEOTIDE SEQUENCE [LARGE SCALE GENOMIC DNA]</scope>
    <source>
        <strain evidence="11 12">A1-XYC3</strain>
    </source>
</reference>
<dbReference type="InterPro" id="IPR050264">
    <property type="entry name" value="Bact_CCA-adding_enz_type3_sf"/>
</dbReference>
<gene>
    <name evidence="11" type="ORF">P8V03_05045</name>
</gene>
<keyword evidence="7" id="KW-0460">Magnesium</keyword>
<dbReference type="Pfam" id="PF13735">
    <property type="entry name" value="tRNA_NucTran2_2"/>
    <property type="match status" value="1"/>
</dbReference>
<dbReference type="NCBIfam" id="TIGR00277">
    <property type="entry name" value="HDIG"/>
    <property type="match status" value="1"/>
</dbReference>
<keyword evidence="6" id="KW-0547">Nucleotide-binding</keyword>
<dbReference type="EMBL" id="JARUJP010000004">
    <property type="protein sequence ID" value="MDW8800519.1"/>
    <property type="molecule type" value="Genomic_DNA"/>
</dbReference>
<dbReference type="Gene3D" id="3.30.460.10">
    <property type="entry name" value="Beta Polymerase, domain 2"/>
    <property type="match status" value="1"/>
</dbReference>
<dbReference type="RefSeq" id="WP_318797012.1">
    <property type="nucleotide sequence ID" value="NZ_JARUJP010000004.1"/>
</dbReference>
<dbReference type="PANTHER" id="PTHR46173">
    <property type="entry name" value="CCA TRNA NUCLEOTIDYLTRANSFERASE 1, MITOCHONDRIAL"/>
    <property type="match status" value="1"/>
</dbReference>
<dbReference type="SUPFAM" id="SSF81891">
    <property type="entry name" value="Poly A polymerase C-terminal region-like"/>
    <property type="match status" value="1"/>
</dbReference>
<dbReference type="InterPro" id="IPR032828">
    <property type="entry name" value="PolyA_RNA-bd"/>
</dbReference>
<evidence type="ECO:0000256" key="3">
    <source>
        <dbReference type="ARBA" id="ARBA00022694"/>
    </source>
</evidence>
<dbReference type="InterPro" id="IPR032810">
    <property type="entry name" value="CCA-adding_enz_C"/>
</dbReference>
<dbReference type="Proteomes" id="UP001281656">
    <property type="component" value="Unassembled WGS sequence"/>
</dbReference>
<evidence type="ECO:0000256" key="2">
    <source>
        <dbReference type="ARBA" id="ARBA00022679"/>
    </source>
</evidence>
<keyword evidence="3" id="KW-0819">tRNA processing</keyword>
<dbReference type="InterPro" id="IPR043519">
    <property type="entry name" value="NT_sf"/>
</dbReference>
<evidence type="ECO:0000256" key="1">
    <source>
        <dbReference type="ARBA" id="ARBA00001946"/>
    </source>
</evidence>
<comment type="cofactor">
    <cofactor evidence="1">
        <name>Mg(2+)</name>
        <dbReference type="ChEBI" id="CHEBI:18420"/>
    </cofactor>
</comment>
<evidence type="ECO:0000256" key="9">
    <source>
        <dbReference type="RuleBase" id="RU003953"/>
    </source>
</evidence>
<evidence type="ECO:0000256" key="6">
    <source>
        <dbReference type="ARBA" id="ARBA00022741"/>
    </source>
</evidence>
<sequence length="454" mass="51793">MEKINILMPQGVKIIIDTLKGEGYKGYIVGGCVRDSLLKKHPKDWDITTDSLPEKTMEIFKARGFRVVETGLKHGTVTIVINKIGYEVTTFRIEGGYSDNRHPDYVSYTTSIKEDLSRRDFTVNAMAYNEDSGLIDYFGGTEDLNNKIIKTVGKAEDRFNEDALRMLRAVRFSSQLGFQLDTKDLFISIKRNAELIKNISQERIREELSKILVSDEPVDGIIALKESGLLQYIIPELNPTIDFEQHNKHHDKDVFNHTLAVLDNVPNKLELRLAALLHDIGKPKCFTIGEDKQGHFYGHNEVSAQISRKVLKRLRFDNKTINKVSLLVFEHMSKFDKIKLPAIKRFINRVGEENLEDLFQLQIADVKGSAKRSQDTSKILDLREKCEIILNEKQPLTIKDLAVNGGDLMNLGIKEGKEVGTTLNMLLEKILERPELNTKESLSEIILKRRIEND</sequence>
<keyword evidence="4" id="KW-0548">Nucleotidyltransferase</keyword>
<dbReference type="Pfam" id="PF12627">
    <property type="entry name" value="PolyA_pol_RNAbd"/>
    <property type="match status" value="1"/>
</dbReference>